<dbReference type="EMBL" id="CADCVQ010000170">
    <property type="protein sequence ID" value="CAA9531356.1"/>
    <property type="molecule type" value="Genomic_DNA"/>
</dbReference>
<reference evidence="2" key="1">
    <citation type="submission" date="2020-02" db="EMBL/GenBank/DDBJ databases">
        <authorList>
            <person name="Meier V. D."/>
        </authorList>
    </citation>
    <scope>NUCLEOTIDE SEQUENCE</scope>
    <source>
        <strain evidence="2">AVDCRST_MAG67</strain>
    </source>
</reference>
<feature type="non-terminal residue" evidence="2">
    <location>
        <position position="63"/>
    </location>
</feature>
<sequence length="63" mass="6916">WLRIVHRSSRRCLLRVTSRGAASTARPIRRRSPRSGATSGSRCASCATTTNTGAVRTAFAWRL</sequence>
<gene>
    <name evidence="2" type="ORF">AVDCRST_MAG67-4290</name>
</gene>
<proteinExistence type="predicted"/>
<protein>
    <submittedName>
        <fullName evidence="2">Uncharacterized protein</fullName>
    </submittedName>
</protein>
<organism evidence="2">
    <name type="scientific">uncultured Solirubrobacteraceae bacterium</name>
    <dbReference type="NCBI Taxonomy" id="1162706"/>
    <lineage>
        <taxon>Bacteria</taxon>
        <taxon>Bacillati</taxon>
        <taxon>Actinomycetota</taxon>
        <taxon>Thermoleophilia</taxon>
        <taxon>Solirubrobacterales</taxon>
        <taxon>Solirubrobacteraceae</taxon>
        <taxon>environmental samples</taxon>
    </lineage>
</organism>
<feature type="non-terminal residue" evidence="2">
    <location>
        <position position="1"/>
    </location>
</feature>
<name>A0A6J4TUJ6_9ACTN</name>
<evidence type="ECO:0000313" key="2">
    <source>
        <dbReference type="EMBL" id="CAA9531356.1"/>
    </source>
</evidence>
<accession>A0A6J4TUJ6</accession>
<evidence type="ECO:0000256" key="1">
    <source>
        <dbReference type="SAM" id="MobiDB-lite"/>
    </source>
</evidence>
<dbReference type="AlphaFoldDB" id="A0A6J4TUJ6"/>
<feature type="region of interest" description="Disordered" evidence="1">
    <location>
        <begin position="19"/>
        <end position="43"/>
    </location>
</feature>